<accession>A0AAU9P3T9</accession>
<sequence>MPHQRHAFYVNIYIILYTDHRLGLSASGSFTPPQISSVNVISLFFHKPPITHAKSAVKKATILEQTGVTTAYGRSPSPTSSRNKSRRRPLLISTSTCDSPSVAASYFIQFLPKLPFIIEVALGIQLDTCCLIQIELLGMLGFSVVRWYAILLIARCNCLQYSKIGVFYTVVGFVGQN</sequence>
<protein>
    <submittedName>
        <fullName evidence="1">Uncharacterized protein</fullName>
    </submittedName>
</protein>
<comment type="caution">
    <text evidence="1">The sequence shown here is derived from an EMBL/GenBank/DDBJ whole genome shotgun (WGS) entry which is preliminary data.</text>
</comment>
<dbReference type="AlphaFoldDB" id="A0AAU9P3T9"/>
<dbReference type="EMBL" id="CAKMRJ010005523">
    <property type="protein sequence ID" value="CAH1444922.1"/>
    <property type="molecule type" value="Genomic_DNA"/>
</dbReference>
<evidence type="ECO:0000313" key="1">
    <source>
        <dbReference type="EMBL" id="CAH1444922.1"/>
    </source>
</evidence>
<name>A0AAU9P3T9_9ASTR</name>
<dbReference type="Proteomes" id="UP001157418">
    <property type="component" value="Unassembled WGS sequence"/>
</dbReference>
<gene>
    <name evidence="1" type="ORF">LVIROSA_LOCUS30721</name>
</gene>
<keyword evidence="2" id="KW-1185">Reference proteome</keyword>
<organism evidence="1 2">
    <name type="scientific">Lactuca virosa</name>
    <dbReference type="NCBI Taxonomy" id="75947"/>
    <lineage>
        <taxon>Eukaryota</taxon>
        <taxon>Viridiplantae</taxon>
        <taxon>Streptophyta</taxon>
        <taxon>Embryophyta</taxon>
        <taxon>Tracheophyta</taxon>
        <taxon>Spermatophyta</taxon>
        <taxon>Magnoliopsida</taxon>
        <taxon>eudicotyledons</taxon>
        <taxon>Gunneridae</taxon>
        <taxon>Pentapetalae</taxon>
        <taxon>asterids</taxon>
        <taxon>campanulids</taxon>
        <taxon>Asterales</taxon>
        <taxon>Asteraceae</taxon>
        <taxon>Cichorioideae</taxon>
        <taxon>Cichorieae</taxon>
        <taxon>Lactucinae</taxon>
        <taxon>Lactuca</taxon>
    </lineage>
</organism>
<reference evidence="1 2" key="1">
    <citation type="submission" date="2022-01" db="EMBL/GenBank/DDBJ databases">
        <authorList>
            <person name="Xiong W."/>
            <person name="Schranz E."/>
        </authorList>
    </citation>
    <scope>NUCLEOTIDE SEQUENCE [LARGE SCALE GENOMIC DNA]</scope>
</reference>
<proteinExistence type="predicted"/>
<evidence type="ECO:0000313" key="2">
    <source>
        <dbReference type="Proteomes" id="UP001157418"/>
    </source>
</evidence>